<feature type="region of interest" description="Disordered" evidence="1">
    <location>
        <begin position="235"/>
        <end position="257"/>
    </location>
</feature>
<proteinExistence type="predicted"/>
<comment type="caution">
    <text evidence="3">The sequence shown here is derived from an EMBL/GenBank/DDBJ whole genome shotgun (WGS) entry which is preliminary data.</text>
</comment>
<dbReference type="InterPro" id="IPR011009">
    <property type="entry name" value="Kinase-like_dom_sf"/>
</dbReference>
<dbReference type="EMBL" id="QKYT01000176">
    <property type="protein sequence ID" value="RIA90618.1"/>
    <property type="molecule type" value="Genomic_DNA"/>
</dbReference>
<dbReference type="InterPro" id="IPR051681">
    <property type="entry name" value="Ser/Thr_Kinases-Pseudokinases"/>
</dbReference>
<dbReference type="Pfam" id="PF00069">
    <property type="entry name" value="Pkinase"/>
    <property type="match status" value="1"/>
</dbReference>
<dbReference type="SUPFAM" id="SSF81901">
    <property type="entry name" value="HCP-like"/>
    <property type="match status" value="1"/>
</dbReference>
<gene>
    <name evidence="3" type="ORF">C1645_149108</name>
</gene>
<dbReference type="Proteomes" id="UP000265703">
    <property type="component" value="Unassembled WGS sequence"/>
</dbReference>
<dbReference type="InterPro" id="IPR006597">
    <property type="entry name" value="Sel1-like"/>
</dbReference>
<accession>A0A397SX39</accession>
<dbReference type="SMART" id="SM00671">
    <property type="entry name" value="SEL1"/>
    <property type="match status" value="5"/>
</dbReference>
<dbReference type="InterPro" id="IPR011990">
    <property type="entry name" value="TPR-like_helical_dom_sf"/>
</dbReference>
<evidence type="ECO:0000313" key="3">
    <source>
        <dbReference type="EMBL" id="RIA90618.1"/>
    </source>
</evidence>
<dbReference type="GO" id="GO:0005524">
    <property type="term" value="F:ATP binding"/>
    <property type="evidence" value="ECO:0007669"/>
    <property type="project" value="InterPro"/>
</dbReference>
<dbReference type="InterPro" id="IPR000719">
    <property type="entry name" value="Prot_kinase_dom"/>
</dbReference>
<feature type="domain" description="Protein kinase" evidence="2">
    <location>
        <begin position="1"/>
        <end position="207"/>
    </location>
</feature>
<dbReference type="Gene3D" id="1.25.40.10">
    <property type="entry name" value="Tetratricopeptide repeat domain"/>
    <property type="match status" value="1"/>
</dbReference>
<dbReference type="SUPFAM" id="SSF56112">
    <property type="entry name" value="Protein kinase-like (PK-like)"/>
    <property type="match status" value="1"/>
</dbReference>
<organism evidence="3 4">
    <name type="scientific">Glomus cerebriforme</name>
    <dbReference type="NCBI Taxonomy" id="658196"/>
    <lineage>
        <taxon>Eukaryota</taxon>
        <taxon>Fungi</taxon>
        <taxon>Fungi incertae sedis</taxon>
        <taxon>Mucoromycota</taxon>
        <taxon>Glomeromycotina</taxon>
        <taxon>Glomeromycetes</taxon>
        <taxon>Glomerales</taxon>
        <taxon>Glomeraceae</taxon>
        <taxon>Glomus</taxon>
    </lineage>
</organism>
<evidence type="ECO:0000259" key="2">
    <source>
        <dbReference type="PROSITE" id="PS50011"/>
    </source>
</evidence>
<feature type="compositionally biased region" description="Low complexity" evidence="1">
    <location>
        <begin position="235"/>
        <end position="249"/>
    </location>
</feature>
<reference evidence="3 4" key="1">
    <citation type="submission" date="2018-06" db="EMBL/GenBank/DDBJ databases">
        <title>Comparative genomics reveals the genomic features of Rhizophagus irregularis, R. cerebriforme, R. diaphanum and Gigaspora rosea, and their symbiotic lifestyle signature.</title>
        <authorList>
            <person name="Morin E."/>
            <person name="San Clemente H."/>
            <person name="Chen E.C.H."/>
            <person name="De La Providencia I."/>
            <person name="Hainaut M."/>
            <person name="Kuo A."/>
            <person name="Kohler A."/>
            <person name="Murat C."/>
            <person name="Tang N."/>
            <person name="Roy S."/>
            <person name="Loubradou J."/>
            <person name="Henrissat B."/>
            <person name="Grigoriev I.V."/>
            <person name="Corradi N."/>
            <person name="Roux C."/>
            <person name="Martin F.M."/>
        </authorList>
    </citation>
    <scope>NUCLEOTIDE SEQUENCE [LARGE SCALE GENOMIC DNA]</scope>
    <source>
        <strain evidence="3 4">DAOM 227022</strain>
    </source>
</reference>
<name>A0A397SX39_9GLOM</name>
<dbReference type="PANTHER" id="PTHR44329">
    <property type="entry name" value="SERINE/THREONINE-PROTEIN KINASE TNNI3K-RELATED"/>
    <property type="match status" value="1"/>
</dbReference>
<protein>
    <recommendedName>
        <fullName evidence="2">Protein kinase domain-containing protein</fullName>
    </recommendedName>
</protein>
<dbReference type="Gene3D" id="1.10.510.10">
    <property type="entry name" value="Transferase(Phosphotransferase) domain 1"/>
    <property type="match status" value="1"/>
</dbReference>
<evidence type="ECO:0000313" key="4">
    <source>
        <dbReference type="Proteomes" id="UP000265703"/>
    </source>
</evidence>
<sequence>MSLPNQNLSLVFEYASKGNLYDYLKSSSLTWQEKFKLSNEILLGLEYCHEKHILHLNLKLSNILMMENGIIKLTDFKVSHSKGGLNKKIDVEKEEFEKDSLYWLAPERICNDDIIKSCFIKNPYLSDIYSCGLILWSVACDGMIPYENLENENIEKEKSNVNTIQDLSEKLPKDCPGNYLEIFKNLTKYNPEERCTLSTAITKLESTCKEEDKITESLNPEQIIIEPQLKINQQLQEQTKQQEDIQQQNLDSEKKNQEIQKDKINEEISNQPRNSVSFPDLKNSAIEALIEQDKKERRHSSAEIIGNSSKSFRRSGVSFYEHPININLRASSSTNRNFYQPSQSPSPSPSKVSAVPSVYTSTYQSITQSINSQLTFIDELFEFYQSQVRIDLDGFPEQFRYWLKSKQLDPTSVFDLVKNIPSQKHYESLLGILYENGIGTLQDKTLAFHCYTMGKDNNDPISKALLAKAHFVGCGTKKNVKQAHMMIKKYANEGNIWCQFMLAEYHYNNIISINCFGKKNIMLKDTSKEAFMWYMKSAQGGYIIAEYKIGGCYKKGYGAIKSNLAAFQWYLKAAINGLMIAQYKVAKCYQNEGGDDGIGEHNEKKDENEAFKWYLRAASNRYEKAMKIVAEGYENGHHVDKDLVEARRWYEQAFLLGLDWAHEKLKKWCEKDIIKSDDPLYYEVMLR</sequence>
<dbReference type="GO" id="GO:0004674">
    <property type="term" value="F:protein serine/threonine kinase activity"/>
    <property type="evidence" value="ECO:0007669"/>
    <property type="project" value="TreeGrafter"/>
</dbReference>
<dbReference type="PROSITE" id="PS50011">
    <property type="entry name" value="PROTEIN_KINASE_DOM"/>
    <property type="match status" value="1"/>
</dbReference>
<dbReference type="Pfam" id="PF08238">
    <property type="entry name" value="Sel1"/>
    <property type="match status" value="6"/>
</dbReference>
<dbReference type="OrthoDB" id="635774at2759"/>
<dbReference type="AlphaFoldDB" id="A0A397SX39"/>
<keyword evidence="4" id="KW-1185">Reference proteome</keyword>
<evidence type="ECO:0000256" key="1">
    <source>
        <dbReference type="SAM" id="MobiDB-lite"/>
    </source>
</evidence>